<gene>
    <name evidence="2" type="ORF">EXM22_08440</name>
</gene>
<dbReference type="KEGG" id="ock:EXM22_08440"/>
<dbReference type="InterPro" id="IPR000036">
    <property type="entry name" value="Peptidase_A26_omptin"/>
</dbReference>
<evidence type="ECO:0000256" key="1">
    <source>
        <dbReference type="SAM" id="SignalP"/>
    </source>
</evidence>
<dbReference type="RefSeq" id="WP_149486090.1">
    <property type="nucleotide sequence ID" value="NZ_CP036150.1"/>
</dbReference>
<feature type="chain" id="PRO_5023016226" evidence="1">
    <location>
        <begin position="21"/>
        <end position="317"/>
    </location>
</feature>
<dbReference type="SUPFAM" id="SSF69917">
    <property type="entry name" value="OMPT-like"/>
    <property type="match status" value="1"/>
</dbReference>
<keyword evidence="3" id="KW-1185">Reference proteome</keyword>
<dbReference type="OrthoDB" id="5464981at2"/>
<evidence type="ECO:0000313" key="3">
    <source>
        <dbReference type="Proteomes" id="UP000324209"/>
    </source>
</evidence>
<dbReference type="GO" id="GO:0004190">
    <property type="term" value="F:aspartic-type endopeptidase activity"/>
    <property type="evidence" value="ECO:0007669"/>
    <property type="project" value="InterPro"/>
</dbReference>
<sequence length="317" mass="35910">MRRHLLYILFFCSLSVPLSALQAKPGALLSPNSNAGLSLSPFLSYMTGHSNELVYGSSSGPYPYLSRLHWEIQPAVISGVSASVNIGNVLFFNIAAGSSLNSPTGEMTDYDWDSEYFSTTDTDWTHYSLSTIYLTQSLLVDYNTAVRVYRTQRNSLDLLGGFKLIQWGWTDSIKEMNYYGEDIFTYVGTNGIDYDIEYRIPYLGVGFSLQEGPLFFNLTLLYSWMVSVDDHDFHKLRGLHFYDYFTGGFYYGYSATTRWHWTEAFSLAFSFDYDYVPELQGDTLVYSDSGNLLAYYPGGAGVSYAAASFSLNLEYRY</sequence>
<dbReference type="Gene3D" id="2.40.128.90">
    <property type="entry name" value="OMPT-like"/>
    <property type="match status" value="1"/>
</dbReference>
<dbReference type="GO" id="GO:0009279">
    <property type="term" value="C:cell outer membrane"/>
    <property type="evidence" value="ECO:0007669"/>
    <property type="project" value="InterPro"/>
</dbReference>
<organism evidence="2 3">
    <name type="scientific">Oceanispirochaeta crateris</name>
    <dbReference type="NCBI Taxonomy" id="2518645"/>
    <lineage>
        <taxon>Bacteria</taxon>
        <taxon>Pseudomonadati</taxon>
        <taxon>Spirochaetota</taxon>
        <taxon>Spirochaetia</taxon>
        <taxon>Spirochaetales</taxon>
        <taxon>Spirochaetaceae</taxon>
        <taxon>Oceanispirochaeta</taxon>
    </lineage>
</organism>
<dbReference type="InterPro" id="IPR053724">
    <property type="entry name" value="OMP_A26_sf"/>
</dbReference>
<proteinExistence type="predicted"/>
<keyword evidence="1" id="KW-0732">Signal</keyword>
<protein>
    <submittedName>
        <fullName evidence="2">Omptin family outer membrane protease</fullName>
    </submittedName>
</protein>
<dbReference type="AlphaFoldDB" id="A0A5C1QM04"/>
<keyword evidence="2" id="KW-0378">Hydrolase</keyword>
<keyword evidence="2" id="KW-0645">Protease</keyword>
<accession>A0A5C1QM04</accession>
<feature type="signal peptide" evidence="1">
    <location>
        <begin position="1"/>
        <end position="20"/>
    </location>
</feature>
<evidence type="ECO:0000313" key="2">
    <source>
        <dbReference type="EMBL" id="QEN08010.1"/>
    </source>
</evidence>
<dbReference type="PRINTS" id="PR00482">
    <property type="entry name" value="OMPTIN"/>
</dbReference>
<dbReference type="Pfam" id="PF01278">
    <property type="entry name" value="Omptin"/>
    <property type="match status" value="1"/>
</dbReference>
<dbReference type="InterPro" id="IPR020080">
    <property type="entry name" value="OM_adhesin/peptidase_omptin"/>
</dbReference>
<reference evidence="2 3" key="1">
    <citation type="submission" date="2019-02" db="EMBL/GenBank/DDBJ databases">
        <title>Complete Genome Sequence and Methylome Analysis of free living Spirochaetas.</title>
        <authorList>
            <person name="Fomenkov A."/>
            <person name="Dubinina G."/>
            <person name="Leshcheva N."/>
            <person name="Mikheeva N."/>
            <person name="Grabovich M."/>
            <person name="Vincze T."/>
            <person name="Roberts R.J."/>
        </authorList>
    </citation>
    <scope>NUCLEOTIDE SEQUENCE [LARGE SCALE GENOMIC DNA]</scope>
    <source>
        <strain evidence="2 3">K2</strain>
    </source>
</reference>
<dbReference type="EMBL" id="CP036150">
    <property type="protein sequence ID" value="QEN08010.1"/>
    <property type="molecule type" value="Genomic_DNA"/>
</dbReference>
<dbReference type="GO" id="GO:0006508">
    <property type="term" value="P:proteolysis"/>
    <property type="evidence" value="ECO:0007669"/>
    <property type="project" value="UniProtKB-KW"/>
</dbReference>
<name>A0A5C1QM04_9SPIO</name>
<dbReference type="Proteomes" id="UP000324209">
    <property type="component" value="Chromosome"/>
</dbReference>